<sequence length="302" mass="34488">MASTTSLPGSSNPLTSMLAVTLPPLCVPAILEKIRFFECDTLGFLRSQLADQYASLLRQQDLESVVALSMKHRRTKTGPLHEVVEFQVMLGSEKRYIQLGRSKDVFLEDKKTSTFWQSFTNLFALNCGVSDSVVIVTAPTGSAGNRYQTIRSVTFQYPTLLNVIHLSTLAAALSLCSPNYGRFKHNCVWWATSLFDMALDASRTDPSNVVPGDGYRKLASVYKIRILDGDCGLRFFSNNQKFWIFYSTVRFGMRRERFAIDVVKEICCNLEQEWRDLSLDERKRMDKEPRRRVLLLQRLLQE</sequence>
<gene>
    <name evidence="1" type="ORF">Moror_16663</name>
</gene>
<dbReference type="EMBL" id="AWSO01000957">
    <property type="protein sequence ID" value="ESK86214.1"/>
    <property type="molecule type" value="Genomic_DNA"/>
</dbReference>
<name>V2Y3L3_MONRO</name>
<dbReference type="HOGENOM" id="CLU_921635_0_0_1"/>
<organism evidence="1 2">
    <name type="scientific">Moniliophthora roreri (strain MCA 2997)</name>
    <name type="common">Cocoa frosty pod rot fungus</name>
    <name type="synonym">Crinipellis roreri</name>
    <dbReference type="NCBI Taxonomy" id="1381753"/>
    <lineage>
        <taxon>Eukaryota</taxon>
        <taxon>Fungi</taxon>
        <taxon>Dikarya</taxon>
        <taxon>Basidiomycota</taxon>
        <taxon>Agaricomycotina</taxon>
        <taxon>Agaricomycetes</taxon>
        <taxon>Agaricomycetidae</taxon>
        <taxon>Agaricales</taxon>
        <taxon>Marasmiineae</taxon>
        <taxon>Marasmiaceae</taxon>
        <taxon>Moniliophthora</taxon>
    </lineage>
</organism>
<keyword evidence="2" id="KW-1185">Reference proteome</keyword>
<accession>V2Y3L3</accession>
<dbReference type="KEGG" id="mrr:Moror_16663"/>
<reference evidence="1 2" key="1">
    <citation type="journal article" date="2014" name="BMC Genomics">
        <title>Genome and secretome analysis of the hemibiotrophic fungal pathogen, Moniliophthora roreri, which causes frosty pod rot disease of cacao: mechanisms of the biotrophic and necrotrophic phases.</title>
        <authorList>
            <person name="Meinhardt L.W."/>
            <person name="Costa G.G.L."/>
            <person name="Thomazella D.P.T."/>
            <person name="Teixeira P.J.P.L."/>
            <person name="Carazzolle M.F."/>
            <person name="Schuster S.C."/>
            <person name="Carlson J.E."/>
            <person name="Guiltinan M.J."/>
            <person name="Mieczkowski P."/>
            <person name="Farmer A."/>
            <person name="Ramaraj T."/>
            <person name="Crozier J."/>
            <person name="Davis R.E."/>
            <person name="Shao J."/>
            <person name="Melnick R.L."/>
            <person name="Pereira G.A.G."/>
            <person name="Bailey B.A."/>
        </authorList>
    </citation>
    <scope>NUCLEOTIDE SEQUENCE [LARGE SCALE GENOMIC DNA]</scope>
    <source>
        <strain evidence="1 2">MCA 2997</strain>
    </source>
</reference>
<comment type="caution">
    <text evidence="1">The sequence shown here is derived from an EMBL/GenBank/DDBJ whole genome shotgun (WGS) entry which is preliminary data.</text>
</comment>
<evidence type="ECO:0000313" key="2">
    <source>
        <dbReference type="Proteomes" id="UP000017559"/>
    </source>
</evidence>
<dbReference type="AlphaFoldDB" id="V2Y3L3"/>
<protein>
    <submittedName>
        <fullName evidence="1">Uncharacterized protein</fullName>
    </submittedName>
</protein>
<dbReference type="Proteomes" id="UP000017559">
    <property type="component" value="Unassembled WGS sequence"/>
</dbReference>
<evidence type="ECO:0000313" key="1">
    <source>
        <dbReference type="EMBL" id="ESK86214.1"/>
    </source>
</evidence>
<proteinExistence type="predicted"/>